<dbReference type="GO" id="GO:0003677">
    <property type="term" value="F:DNA binding"/>
    <property type="evidence" value="ECO:0007669"/>
    <property type="project" value="UniProtKB-UniRule"/>
</dbReference>
<accession>A0A6M4INR2</accession>
<evidence type="ECO:0000256" key="5">
    <source>
        <dbReference type="ARBA" id="ARBA00023172"/>
    </source>
</evidence>
<dbReference type="PANTHER" id="PTHR33217">
    <property type="entry name" value="TRANSPOSASE FOR INSERTION SEQUENCE ELEMENT IS1081"/>
    <property type="match status" value="1"/>
</dbReference>
<organism evidence="8 9">
    <name type="scientific">Gemmatimonas groenlandica</name>
    <dbReference type="NCBI Taxonomy" id="2732249"/>
    <lineage>
        <taxon>Bacteria</taxon>
        <taxon>Pseudomonadati</taxon>
        <taxon>Gemmatimonadota</taxon>
        <taxon>Gemmatimonadia</taxon>
        <taxon>Gemmatimonadales</taxon>
        <taxon>Gemmatimonadaceae</taxon>
        <taxon>Gemmatimonas</taxon>
    </lineage>
</organism>
<evidence type="ECO:0000256" key="2">
    <source>
        <dbReference type="ARBA" id="ARBA00010961"/>
    </source>
</evidence>
<keyword evidence="4 6" id="KW-0238">DNA-binding</keyword>
<keyword evidence="6" id="KW-0814">Transposable element</keyword>
<evidence type="ECO:0000256" key="1">
    <source>
        <dbReference type="ARBA" id="ARBA00002190"/>
    </source>
</evidence>
<evidence type="ECO:0000256" key="7">
    <source>
        <dbReference type="SAM" id="MobiDB-lite"/>
    </source>
</evidence>
<dbReference type="PANTHER" id="PTHR33217:SF5">
    <property type="entry name" value="MUTATOR FAMILY TRANSPOSASE"/>
    <property type="match status" value="1"/>
</dbReference>
<gene>
    <name evidence="8" type="ORF">HKW67_13015</name>
</gene>
<dbReference type="RefSeq" id="WP_171225792.1">
    <property type="nucleotide sequence ID" value="NZ_CP053085.1"/>
</dbReference>
<keyword evidence="9" id="KW-1185">Reference proteome</keyword>
<reference evidence="8 9" key="1">
    <citation type="submission" date="2020-05" db="EMBL/GenBank/DDBJ databases">
        <title>Complete genome sequence of Gemmatimonas greenlandica TET16.</title>
        <authorList>
            <person name="Zeng Y."/>
        </authorList>
    </citation>
    <scope>NUCLEOTIDE SEQUENCE [LARGE SCALE GENOMIC DNA]</scope>
    <source>
        <strain evidence="8 9">TET16</strain>
    </source>
</reference>
<evidence type="ECO:0000256" key="3">
    <source>
        <dbReference type="ARBA" id="ARBA00022578"/>
    </source>
</evidence>
<dbReference type="AlphaFoldDB" id="A0A6M4INR2"/>
<proteinExistence type="inferred from homology"/>
<name>A0A6M4INR2_9BACT</name>
<comment type="function">
    <text evidence="1 6">Required for the transposition of the insertion element.</text>
</comment>
<evidence type="ECO:0000313" key="8">
    <source>
        <dbReference type="EMBL" id="QJR36360.1"/>
    </source>
</evidence>
<sequence>MARRKRAAAEPLPAGLTPEILDQLVAGVQTSADVQLVWRQLQKAMAERVLKAELTHHLGYPEGGERGPDGNARNGFTPKSLLTESGSIALDIPRDRDGSFAPQFVPKGARRLPGFDETVLMLYARGLSTRELQAFLEERYQIPVSPDLISTITSEVLAEVETWQQRPLESTYVAVAFDALRVKIRDEGVVQNKAVYLALGVQLDGTKEVLGFWIAQTEGAAFWHRVFRELQGRGVADILIALIDGLTGLPDALQTVFPHTVIHQCIVHLVRQSLHYVSWTERKLVAAALRTIYHAPTEAAGRLALQRFAESPLGQRHAAIVAIWERHWERIAPALAYPLEIRRVLYTTNAIESLNMQIRKVIKTRGHFPSDEAAGKLLYLALRNIGKKWKAKPDKYWRAAFPHLKLLFGDRLVATS</sequence>
<keyword evidence="3 6" id="KW-0815">Transposition</keyword>
<dbReference type="InterPro" id="IPR001207">
    <property type="entry name" value="Transposase_mutator"/>
</dbReference>
<dbReference type="Pfam" id="PF00872">
    <property type="entry name" value="Transposase_mut"/>
    <property type="match status" value="1"/>
</dbReference>
<keyword evidence="5 6" id="KW-0233">DNA recombination</keyword>
<dbReference type="GO" id="GO:0006313">
    <property type="term" value="P:DNA transposition"/>
    <property type="evidence" value="ECO:0007669"/>
    <property type="project" value="UniProtKB-UniRule"/>
</dbReference>
<protein>
    <recommendedName>
        <fullName evidence="6">Mutator family transposase</fullName>
    </recommendedName>
</protein>
<dbReference type="EMBL" id="CP053085">
    <property type="protein sequence ID" value="QJR36360.1"/>
    <property type="molecule type" value="Genomic_DNA"/>
</dbReference>
<feature type="region of interest" description="Disordered" evidence="7">
    <location>
        <begin position="59"/>
        <end position="78"/>
    </location>
</feature>
<evidence type="ECO:0000256" key="6">
    <source>
        <dbReference type="RuleBase" id="RU365089"/>
    </source>
</evidence>
<comment type="similarity">
    <text evidence="2 6">Belongs to the transposase mutator family.</text>
</comment>
<evidence type="ECO:0000313" key="9">
    <source>
        <dbReference type="Proteomes" id="UP000500938"/>
    </source>
</evidence>
<evidence type="ECO:0000256" key="4">
    <source>
        <dbReference type="ARBA" id="ARBA00023125"/>
    </source>
</evidence>
<dbReference type="GO" id="GO:0004803">
    <property type="term" value="F:transposase activity"/>
    <property type="evidence" value="ECO:0007669"/>
    <property type="project" value="UniProtKB-UniRule"/>
</dbReference>
<dbReference type="Proteomes" id="UP000500938">
    <property type="component" value="Chromosome"/>
</dbReference>
<dbReference type="NCBIfam" id="NF033543">
    <property type="entry name" value="transpos_IS256"/>
    <property type="match status" value="1"/>
</dbReference>
<dbReference type="KEGG" id="ggr:HKW67_13015"/>